<evidence type="ECO:0000313" key="2">
    <source>
        <dbReference type="EMBL" id="OVF11358.1"/>
    </source>
</evidence>
<evidence type="ECO:0000313" key="3">
    <source>
        <dbReference type="Proteomes" id="UP000195602"/>
    </source>
</evidence>
<dbReference type="EMBL" id="LYUB02000001">
    <property type="protein sequence ID" value="OVF11358.1"/>
    <property type="molecule type" value="Genomic_DNA"/>
</dbReference>
<feature type="compositionally biased region" description="Low complexity" evidence="1">
    <location>
        <begin position="20"/>
        <end position="37"/>
    </location>
</feature>
<gene>
    <name evidence="2" type="ORF">A9F13_01g08624</name>
</gene>
<reference evidence="2 3" key="1">
    <citation type="submission" date="2017-04" db="EMBL/GenBank/DDBJ databases">
        <title>Draft genome of the yeast Clavispora lusitaniae type strain CBS 6936.</title>
        <authorList>
            <person name="Durrens P."/>
            <person name="Klopp C."/>
            <person name="Biteau N."/>
            <person name="Fitton-Ouhabi V."/>
            <person name="Dementhon K."/>
            <person name="Accoceberry I."/>
            <person name="Sherman D.J."/>
            <person name="Noel T."/>
        </authorList>
    </citation>
    <scope>NUCLEOTIDE SEQUENCE [LARGE SCALE GENOMIC DNA]</scope>
    <source>
        <strain evidence="2 3">CBS 6936</strain>
    </source>
</reference>
<dbReference type="KEGG" id="clus:A9F13_01g08624"/>
<organism evidence="2 3">
    <name type="scientific">Clavispora lusitaniae</name>
    <name type="common">Candida lusitaniae</name>
    <dbReference type="NCBI Taxonomy" id="36911"/>
    <lineage>
        <taxon>Eukaryota</taxon>
        <taxon>Fungi</taxon>
        <taxon>Dikarya</taxon>
        <taxon>Ascomycota</taxon>
        <taxon>Saccharomycotina</taxon>
        <taxon>Pichiomycetes</taxon>
        <taxon>Metschnikowiaceae</taxon>
        <taxon>Clavispora</taxon>
    </lineage>
</organism>
<proteinExistence type="predicted"/>
<dbReference type="Proteomes" id="UP000195602">
    <property type="component" value="Unassembled WGS sequence"/>
</dbReference>
<feature type="region of interest" description="Disordered" evidence="1">
    <location>
        <begin position="1"/>
        <end position="51"/>
    </location>
</feature>
<sequence>MAGRAGTASAPSEVRHGPIMARSAPPARARMCRSAAALQRKSQPAPSRSVCAALGSPTSEVVWARPNPFGPAASWAQNATAVLDTADCTQIGHSEGSTVSHVKERRNGEEQGDMST</sequence>
<comment type="caution">
    <text evidence="2">The sequence shown here is derived from an EMBL/GenBank/DDBJ whole genome shotgun (WGS) entry which is preliminary data.</text>
</comment>
<accession>A0AA91T4D4</accession>
<name>A0AA91T4D4_CLALS</name>
<protein>
    <submittedName>
        <fullName evidence="2">Uncharacterized protein</fullName>
    </submittedName>
</protein>
<evidence type="ECO:0000256" key="1">
    <source>
        <dbReference type="SAM" id="MobiDB-lite"/>
    </source>
</evidence>
<feature type="region of interest" description="Disordered" evidence="1">
    <location>
        <begin position="92"/>
        <end position="116"/>
    </location>
</feature>
<dbReference type="AlphaFoldDB" id="A0AA91T4D4"/>